<feature type="domain" description="C2H2-type" evidence="9">
    <location>
        <begin position="681"/>
        <end position="708"/>
    </location>
</feature>
<evidence type="ECO:0000256" key="6">
    <source>
        <dbReference type="ARBA" id="ARBA00023242"/>
    </source>
</evidence>
<name>A0A811VF74_CERCA</name>
<dbReference type="InterPro" id="IPR013087">
    <property type="entry name" value="Znf_C2H2_type"/>
</dbReference>
<protein>
    <submittedName>
        <fullName evidence="11">(Mediterranean fruit fly) hypothetical protein</fullName>
    </submittedName>
</protein>
<gene>
    <name evidence="11" type="ORF">CCAP1982_LOCUS21688</name>
</gene>
<feature type="compositionally biased region" description="Acidic residues" evidence="8">
    <location>
        <begin position="744"/>
        <end position="754"/>
    </location>
</feature>
<evidence type="ECO:0000256" key="7">
    <source>
        <dbReference type="PROSITE-ProRule" id="PRU00042"/>
    </source>
</evidence>
<evidence type="ECO:0000256" key="2">
    <source>
        <dbReference type="ARBA" id="ARBA00022723"/>
    </source>
</evidence>
<dbReference type="PROSITE" id="PS51029">
    <property type="entry name" value="MADF"/>
    <property type="match status" value="1"/>
</dbReference>
<feature type="domain" description="C2H2-type" evidence="9">
    <location>
        <begin position="653"/>
        <end position="680"/>
    </location>
</feature>
<dbReference type="GO" id="GO:0005634">
    <property type="term" value="C:nucleus"/>
    <property type="evidence" value="ECO:0007669"/>
    <property type="project" value="UniProtKB-SubCell"/>
</dbReference>
<dbReference type="Pfam" id="PF10545">
    <property type="entry name" value="MADF_DNA_bdg"/>
    <property type="match status" value="2"/>
</dbReference>
<evidence type="ECO:0000256" key="1">
    <source>
        <dbReference type="ARBA" id="ARBA00004123"/>
    </source>
</evidence>
<organism evidence="11 12">
    <name type="scientific">Ceratitis capitata</name>
    <name type="common">Mediterranean fruit fly</name>
    <name type="synonym">Tephritis capitata</name>
    <dbReference type="NCBI Taxonomy" id="7213"/>
    <lineage>
        <taxon>Eukaryota</taxon>
        <taxon>Metazoa</taxon>
        <taxon>Ecdysozoa</taxon>
        <taxon>Arthropoda</taxon>
        <taxon>Hexapoda</taxon>
        <taxon>Insecta</taxon>
        <taxon>Pterygota</taxon>
        <taxon>Neoptera</taxon>
        <taxon>Endopterygota</taxon>
        <taxon>Diptera</taxon>
        <taxon>Brachycera</taxon>
        <taxon>Muscomorpha</taxon>
        <taxon>Tephritoidea</taxon>
        <taxon>Tephritidae</taxon>
        <taxon>Ceratitis</taxon>
        <taxon>Ceratitis</taxon>
    </lineage>
</organism>
<dbReference type="Pfam" id="PF00096">
    <property type="entry name" value="zf-C2H2"/>
    <property type="match status" value="4"/>
</dbReference>
<feature type="domain" description="C2H2-type" evidence="9">
    <location>
        <begin position="596"/>
        <end position="623"/>
    </location>
</feature>
<reference evidence="11" key="1">
    <citation type="submission" date="2020-11" db="EMBL/GenBank/DDBJ databases">
        <authorList>
            <person name="Whitehead M."/>
        </authorList>
    </citation>
    <scope>NUCLEOTIDE SEQUENCE</scope>
    <source>
        <strain evidence="11">EGII</strain>
    </source>
</reference>
<dbReference type="SMART" id="SM00355">
    <property type="entry name" value="ZnF_C2H2"/>
    <property type="match status" value="8"/>
</dbReference>
<feature type="domain" description="C2H2-type" evidence="9">
    <location>
        <begin position="624"/>
        <end position="652"/>
    </location>
</feature>
<dbReference type="EMBL" id="CAJHJT010000056">
    <property type="protein sequence ID" value="CAD7013644.1"/>
    <property type="molecule type" value="Genomic_DNA"/>
</dbReference>
<feature type="domain" description="MADF" evidence="10">
    <location>
        <begin position="444"/>
        <end position="536"/>
    </location>
</feature>
<keyword evidence="5" id="KW-0862">Zinc</keyword>
<dbReference type="PANTHER" id="PTHR24394">
    <property type="entry name" value="ZINC FINGER PROTEIN"/>
    <property type="match status" value="1"/>
</dbReference>
<dbReference type="SUPFAM" id="SSF57667">
    <property type="entry name" value="beta-beta-alpha zinc fingers"/>
    <property type="match status" value="4"/>
</dbReference>
<dbReference type="InterPro" id="IPR036236">
    <property type="entry name" value="Znf_C2H2_sf"/>
</dbReference>
<evidence type="ECO:0000256" key="8">
    <source>
        <dbReference type="SAM" id="MobiDB-lite"/>
    </source>
</evidence>
<keyword evidence="2" id="KW-0479">Metal-binding</keyword>
<dbReference type="Gene3D" id="3.30.160.60">
    <property type="entry name" value="Classic Zinc Finger"/>
    <property type="match status" value="4"/>
</dbReference>
<sequence length="754" mass="89098">MSNENILAELKPCGYILATSQYKFFGLKCLYCDKKYGYWTMFLQHLKDFHIDNQSETQWLFDCAEETLDPDSENVECSTQCDRLTDIFAKEDVMPSTNIFDIEDVLIEKDVNDRTNTKVAVEKSVFSISEVMNENLDDSLHDFTDFTEALPHACQNFTKLHIDLKEENYITQKFIEIYKKFSHLWRLEQVISNEDNAQSQDMHDMRKCLSEENIRISTEILEEALNQVHLQYRTIASRLEEGIEISDIEEKYYDMCSFLKTSNELSEANYDSESGETISDSNDNKFTLENYSIEDSQNGFDIMDGEAFQNSLIDRQSLVKFSTRNKITSDFIQCLHDQPCLWDPQASACNDSNLHSKAIKKLQDFFQNNYNLRLTERKINSEINRVYKFYKRCLCARQSLNPNRKYYFERCEFLALAELEDVSVKRRHLQGKISFSVMDEFTLGFIDFCAMHPVLWDRTHSQYSILNARKVAYEEITKNLLQIYNVEFSNDEIYHSISRLKRHYKILQCKKQLNESMAPYELELFERCSFLENSNNLQCDICGKIFRSYSTLQTHLLKSHSIGELPIKCDYCEQRFAHPSLKKEHEVRAHTKEFEWFCPYCSKGFANRRDMEMHQMVHTGEHKSVCEHCGKGFRLKNQMTEHVKVIHERLRRFKCTMCPKDFVRKRQLDDHIRAHLNIRDKICDICGKGFTNTHGLFRHKQLHSDIKKYECKVCGDRFYRLCDLYSHRKRKHEAVPKQKNNASQEEEDDANAFL</sequence>
<feature type="domain" description="C2H2-type" evidence="9">
    <location>
        <begin position="537"/>
        <end position="561"/>
    </location>
</feature>
<comment type="subcellular location">
    <subcellularLocation>
        <location evidence="1">Nucleus</location>
    </subcellularLocation>
</comment>
<feature type="domain" description="C2H2-type" evidence="9">
    <location>
        <begin position="567"/>
        <end position="595"/>
    </location>
</feature>
<dbReference type="InterPro" id="IPR006578">
    <property type="entry name" value="MADF-dom"/>
</dbReference>
<dbReference type="PROSITE" id="PS50157">
    <property type="entry name" value="ZINC_FINGER_C2H2_2"/>
    <property type="match status" value="7"/>
</dbReference>
<dbReference type="KEGG" id="ccat:101459891"/>
<evidence type="ECO:0000256" key="5">
    <source>
        <dbReference type="ARBA" id="ARBA00022833"/>
    </source>
</evidence>
<keyword evidence="4 7" id="KW-0863">Zinc-finger</keyword>
<evidence type="ECO:0000313" key="12">
    <source>
        <dbReference type="Proteomes" id="UP000606786"/>
    </source>
</evidence>
<dbReference type="PANTHER" id="PTHR24394:SF44">
    <property type="entry name" value="ZINC FINGER PROTEIN 271-LIKE"/>
    <property type="match status" value="1"/>
</dbReference>
<feature type="domain" description="C2H2-type" evidence="9">
    <location>
        <begin position="709"/>
        <end position="737"/>
    </location>
</feature>
<feature type="region of interest" description="Disordered" evidence="8">
    <location>
        <begin position="733"/>
        <end position="754"/>
    </location>
</feature>
<dbReference type="AlphaFoldDB" id="A0A811VF74"/>
<evidence type="ECO:0000259" key="9">
    <source>
        <dbReference type="PROSITE" id="PS50157"/>
    </source>
</evidence>
<dbReference type="PROSITE" id="PS00028">
    <property type="entry name" value="ZINC_FINGER_C2H2_1"/>
    <property type="match status" value="8"/>
</dbReference>
<dbReference type="GO" id="GO:0008270">
    <property type="term" value="F:zinc ion binding"/>
    <property type="evidence" value="ECO:0007669"/>
    <property type="project" value="UniProtKB-KW"/>
</dbReference>
<keyword evidence="6" id="KW-0539">Nucleus</keyword>
<dbReference type="OrthoDB" id="6077919at2759"/>
<keyword evidence="12" id="KW-1185">Reference proteome</keyword>
<evidence type="ECO:0000256" key="4">
    <source>
        <dbReference type="ARBA" id="ARBA00022771"/>
    </source>
</evidence>
<keyword evidence="3" id="KW-0677">Repeat</keyword>
<dbReference type="Proteomes" id="UP000606786">
    <property type="component" value="Unassembled WGS sequence"/>
</dbReference>
<dbReference type="GO" id="GO:0000981">
    <property type="term" value="F:DNA-binding transcription factor activity, RNA polymerase II-specific"/>
    <property type="evidence" value="ECO:0007669"/>
    <property type="project" value="TreeGrafter"/>
</dbReference>
<comment type="caution">
    <text evidence="11">The sequence shown here is derived from an EMBL/GenBank/DDBJ whole genome shotgun (WGS) entry which is preliminary data.</text>
</comment>
<evidence type="ECO:0000313" key="11">
    <source>
        <dbReference type="EMBL" id="CAD7013644.1"/>
    </source>
</evidence>
<accession>A0A811VF74</accession>
<evidence type="ECO:0000256" key="3">
    <source>
        <dbReference type="ARBA" id="ARBA00022737"/>
    </source>
</evidence>
<evidence type="ECO:0000259" key="10">
    <source>
        <dbReference type="PROSITE" id="PS51029"/>
    </source>
</evidence>
<proteinExistence type="predicted"/>